<evidence type="ECO:0000313" key="2">
    <source>
        <dbReference type="Proteomes" id="UP000298631"/>
    </source>
</evidence>
<dbReference type="OrthoDB" id="8478903at2"/>
<reference evidence="1 2" key="1">
    <citation type="submission" date="2019-05" db="EMBL/GenBank/DDBJ databases">
        <title>Pseudorhodobacter turbinis sp. nov., isolated from the gut of the Korean turban shell.</title>
        <authorList>
            <person name="Jeong Y.-S."/>
            <person name="Kang W.-R."/>
            <person name="Bae J.-W."/>
        </authorList>
    </citation>
    <scope>NUCLEOTIDE SEQUENCE [LARGE SCALE GENOMIC DNA]</scope>
    <source>
        <strain evidence="1 2">S12M18</strain>
    </source>
</reference>
<evidence type="ECO:0000313" key="1">
    <source>
        <dbReference type="EMBL" id="QCO56470.1"/>
    </source>
</evidence>
<name>A0A4P8EH24_9RHOB</name>
<dbReference type="AlphaFoldDB" id="A0A4P8EH24"/>
<dbReference type="Proteomes" id="UP000298631">
    <property type="component" value="Chromosome"/>
</dbReference>
<keyword evidence="2" id="KW-1185">Reference proteome</keyword>
<protein>
    <submittedName>
        <fullName evidence="1">Ribonucleotide-diphosphate reductase subunit alpha</fullName>
    </submittedName>
</protein>
<dbReference type="EMBL" id="CP039964">
    <property type="protein sequence ID" value="QCO56470.1"/>
    <property type="molecule type" value="Genomic_DNA"/>
</dbReference>
<dbReference type="Pfam" id="PF12318">
    <property type="entry name" value="FAD-SLDH"/>
    <property type="match status" value="1"/>
</dbReference>
<dbReference type="KEGG" id="pseb:EOK75_02315"/>
<accession>A0A4P8EH24</accession>
<proteinExistence type="predicted"/>
<gene>
    <name evidence="1" type="ORF">EOK75_02315</name>
</gene>
<dbReference type="InterPro" id="IPR024651">
    <property type="entry name" value="FAD-SLDH_ssu"/>
</dbReference>
<organism evidence="1 2">
    <name type="scientific">Pseudorhodobacter turbinis</name>
    <dbReference type="NCBI Taxonomy" id="2500533"/>
    <lineage>
        <taxon>Bacteria</taxon>
        <taxon>Pseudomonadati</taxon>
        <taxon>Pseudomonadota</taxon>
        <taxon>Alphaproteobacteria</taxon>
        <taxon>Rhodobacterales</taxon>
        <taxon>Paracoccaceae</taxon>
        <taxon>Pseudorhodobacter</taxon>
    </lineage>
</organism>
<sequence length="147" mass="15510">MRNSKMKSSTPLSRRGFMSAVSAMSMLSLSQWPGQAFGQGVGVDAFLALSEKLIGQDSLPQDIAGGMLSAFNATGKMDNISTLSADTVDSDLANAIVAAWYTGESPDPDDLTVLAYDEALIWQAMDFTKPMGFCGGGVGYWADPPEA</sequence>